<evidence type="ECO:0000256" key="5">
    <source>
        <dbReference type="ARBA" id="ARBA00022679"/>
    </source>
</evidence>
<evidence type="ECO:0000256" key="7">
    <source>
        <dbReference type="ARBA" id="ARBA00022827"/>
    </source>
</evidence>
<name>A0A6M7TAD9_9HYPH</name>
<dbReference type="SUPFAM" id="SSF143631">
    <property type="entry name" value="ApbE-like"/>
    <property type="match status" value="1"/>
</dbReference>
<reference evidence="11 12" key="1">
    <citation type="submission" date="2018-09" db="EMBL/GenBank/DDBJ databases">
        <title>Mesorhizobium carmichaelinearum sp. nov. isolated from Carmichaelinea spp. root nodules in New Zealand.</title>
        <authorList>
            <person name="De Meyer S.E."/>
        </authorList>
    </citation>
    <scope>NUCLEOTIDE SEQUENCE [LARGE SCALE GENOMIC DNA]</scope>
    <source>
        <strain evidence="11 12">LMG 28313</strain>
    </source>
</reference>
<gene>
    <name evidence="11" type="ORF">D3242_21930</name>
</gene>
<evidence type="ECO:0000256" key="4">
    <source>
        <dbReference type="ARBA" id="ARBA00022630"/>
    </source>
</evidence>
<dbReference type="PANTHER" id="PTHR30040:SF2">
    <property type="entry name" value="FAD:PROTEIN FMN TRANSFERASE"/>
    <property type="match status" value="1"/>
</dbReference>
<dbReference type="GO" id="GO:0046872">
    <property type="term" value="F:metal ion binding"/>
    <property type="evidence" value="ECO:0007669"/>
    <property type="project" value="UniProtKB-KW"/>
</dbReference>
<dbReference type="AlphaFoldDB" id="A0A6M7TAD9"/>
<dbReference type="EC" id="2.7.1.180" evidence="2"/>
<dbReference type="PANTHER" id="PTHR30040">
    <property type="entry name" value="THIAMINE BIOSYNTHESIS LIPOPROTEIN APBE"/>
    <property type="match status" value="1"/>
</dbReference>
<keyword evidence="7" id="KW-0274">FAD</keyword>
<evidence type="ECO:0000256" key="1">
    <source>
        <dbReference type="ARBA" id="ARBA00001946"/>
    </source>
</evidence>
<keyword evidence="12" id="KW-1185">Reference proteome</keyword>
<keyword evidence="4" id="KW-0285">Flavoprotein</keyword>
<evidence type="ECO:0000256" key="2">
    <source>
        <dbReference type="ARBA" id="ARBA00011955"/>
    </source>
</evidence>
<evidence type="ECO:0000313" key="11">
    <source>
        <dbReference type="EMBL" id="RJT31780.1"/>
    </source>
</evidence>
<evidence type="ECO:0000256" key="9">
    <source>
        <dbReference type="ARBA" id="ARBA00031306"/>
    </source>
</evidence>
<dbReference type="Proteomes" id="UP000275530">
    <property type="component" value="Unassembled WGS sequence"/>
</dbReference>
<dbReference type="Pfam" id="PF02424">
    <property type="entry name" value="ApbE"/>
    <property type="match status" value="2"/>
</dbReference>
<keyword evidence="6" id="KW-0479">Metal-binding</keyword>
<sequence length="246" mass="26601">MRDTRILMGMPITVDIAGASGATLVEAVFDYFEHIDRRFSTYRTDSEISAINRGDLPIRDWSAEMMEVMALAAQTKNQTDGYFDIRKPDGSLDPSGIVKGWAIRNAAGIVRRAGVGDFFIEAGGDIQSCGRNASGLDWSVGIRNPFNAEEIIKIVYPRGHGVATSGTYVRGQHIYNPLGADPITEIVSLTVIGSDVLEADRFATAAFAMGRQGILFLEQAPGLEGYVVDSNRRATPTSGFGAFCQP</sequence>
<comment type="cofactor">
    <cofactor evidence="1">
        <name>Mg(2+)</name>
        <dbReference type="ChEBI" id="CHEBI:18420"/>
    </cofactor>
</comment>
<dbReference type="InterPro" id="IPR003374">
    <property type="entry name" value="ApbE-like_sf"/>
</dbReference>
<evidence type="ECO:0000256" key="6">
    <source>
        <dbReference type="ARBA" id="ARBA00022723"/>
    </source>
</evidence>
<evidence type="ECO:0000256" key="3">
    <source>
        <dbReference type="ARBA" id="ARBA00016337"/>
    </source>
</evidence>
<comment type="catalytic activity">
    <reaction evidence="10">
        <text>L-threonyl-[protein] + FAD = FMN-L-threonyl-[protein] + AMP + H(+)</text>
        <dbReference type="Rhea" id="RHEA:36847"/>
        <dbReference type="Rhea" id="RHEA-COMP:11060"/>
        <dbReference type="Rhea" id="RHEA-COMP:11061"/>
        <dbReference type="ChEBI" id="CHEBI:15378"/>
        <dbReference type="ChEBI" id="CHEBI:30013"/>
        <dbReference type="ChEBI" id="CHEBI:57692"/>
        <dbReference type="ChEBI" id="CHEBI:74257"/>
        <dbReference type="ChEBI" id="CHEBI:456215"/>
        <dbReference type="EC" id="2.7.1.180"/>
    </reaction>
</comment>
<evidence type="ECO:0000256" key="8">
    <source>
        <dbReference type="ARBA" id="ARBA00022842"/>
    </source>
</evidence>
<comment type="caution">
    <text evidence="11">The sequence shown here is derived from an EMBL/GenBank/DDBJ whole genome shotgun (WGS) entry which is preliminary data.</text>
</comment>
<accession>A0A6M7TAD9</accession>
<keyword evidence="5 11" id="KW-0808">Transferase</keyword>
<organism evidence="11 12">
    <name type="scientific">Mesorhizobium jarvisii</name>
    <dbReference type="NCBI Taxonomy" id="1777867"/>
    <lineage>
        <taxon>Bacteria</taxon>
        <taxon>Pseudomonadati</taxon>
        <taxon>Pseudomonadota</taxon>
        <taxon>Alphaproteobacteria</taxon>
        <taxon>Hyphomicrobiales</taxon>
        <taxon>Phyllobacteriaceae</taxon>
        <taxon>Mesorhizobium</taxon>
    </lineage>
</organism>
<dbReference type="Gene3D" id="3.10.520.10">
    <property type="entry name" value="ApbE-like domains"/>
    <property type="match status" value="2"/>
</dbReference>
<dbReference type="InterPro" id="IPR024932">
    <property type="entry name" value="ApbE"/>
</dbReference>
<protein>
    <recommendedName>
        <fullName evidence="3">FAD:protein FMN transferase</fullName>
        <ecNumber evidence="2">2.7.1.180</ecNumber>
    </recommendedName>
    <alternativeName>
        <fullName evidence="9">Flavin transferase</fullName>
    </alternativeName>
</protein>
<dbReference type="EMBL" id="QZXA01000008">
    <property type="protein sequence ID" value="RJT31780.1"/>
    <property type="molecule type" value="Genomic_DNA"/>
</dbReference>
<keyword evidence="8" id="KW-0460">Magnesium</keyword>
<evidence type="ECO:0000256" key="10">
    <source>
        <dbReference type="ARBA" id="ARBA00048540"/>
    </source>
</evidence>
<proteinExistence type="predicted"/>
<evidence type="ECO:0000313" key="12">
    <source>
        <dbReference type="Proteomes" id="UP000275530"/>
    </source>
</evidence>
<dbReference type="GO" id="GO:0016740">
    <property type="term" value="F:transferase activity"/>
    <property type="evidence" value="ECO:0007669"/>
    <property type="project" value="UniProtKB-KW"/>
</dbReference>